<evidence type="ECO:0000256" key="1">
    <source>
        <dbReference type="ARBA" id="ARBA00003561"/>
    </source>
</evidence>
<dbReference type="eggNOG" id="COG1513">
    <property type="taxonomic scope" value="Bacteria"/>
</dbReference>
<reference evidence="10 11" key="1">
    <citation type="journal article" date="2019" name="Microbiol. Resour. Announc.">
        <title>Draft Genome Sequence of the Most Traditional epsilon-Poly-l-Lysine Producer, Streptomyces albulus NBRC14147.</title>
        <authorList>
            <person name="Yamanaka K."/>
            <person name="Hamano Y."/>
        </authorList>
    </citation>
    <scope>NUCLEOTIDE SEQUENCE [LARGE SCALE GENOMIC DNA]</scope>
    <source>
        <strain evidence="10 11">NBRC 14147</strain>
    </source>
</reference>
<sequence length="164" mass="17694">MTDATTPRTPHAQFHPDARQALALAAVEAKTRKDLTWQQIADAAELSVAFVTAAVLGQHALPARSARAVAELLGLDEDAVMLLQTIPTRGSIPGGIPTDPTIYRFYEMLQVYGTTLKALVHEQFGDGIISAINFKLDVKKVADPEGGERAVITLDGKYLPTKPF</sequence>
<dbReference type="STRING" id="68570.DC74_531"/>
<dbReference type="Pfam" id="PF21291">
    <property type="entry name" value="CYNS_N"/>
    <property type="match status" value="1"/>
</dbReference>
<dbReference type="HAMAP" id="MF_00535">
    <property type="entry name" value="Cyanate_hydrat"/>
    <property type="match status" value="1"/>
</dbReference>
<evidence type="ECO:0000256" key="7">
    <source>
        <dbReference type="ARBA" id="ARBA00076692"/>
    </source>
</evidence>
<gene>
    <name evidence="9 10" type="primary">cynS</name>
    <name evidence="10" type="ORF">SALB_01334</name>
</gene>
<dbReference type="InterPro" id="IPR010982">
    <property type="entry name" value="Lambda_DNA-bd_dom_sf"/>
</dbReference>
<proteinExistence type="inferred from homology"/>
<dbReference type="PIRSF" id="PIRSF001263">
    <property type="entry name" value="Cyanate_hydratas"/>
    <property type="match status" value="1"/>
</dbReference>
<evidence type="ECO:0000313" key="10">
    <source>
        <dbReference type="EMBL" id="GCB88663.1"/>
    </source>
</evidence>
<dbReference type="PANTHER" id="PTHR34186:SF2">
    <property type="entry name" value="CYANATE HYDRATASE"/>
    <property type="match status" value="1"/>
</dbReference>
<dbReference type="GO" id="GO:0008824">
    <property type="term" value="F:cyanate hydratase activity"/>
    <property type="evidence" value="ECO:0007669"/>
    <property type="project" value="UniProtKB-UniRule"/>
</dbReference>
<evidence type="ECO:0000256" key="5">
    <source>
        <dbReference type="ARBA" id="ARBA00067066"/>
    </source>
</evidence>
<feature type="active site" evidence="9">
    <location>
        <position position="107"/>
    </location>
</feature>
<dbReference type="Pfam" id="PF02560">
    <property type="entry name" value="Cyanate_lyase"/>
    <property type="match status" value="1"/>
</dbReference>
<dbReference type="GO" id="GO:0003677">
    <property type="term" value="F:DNA binding"/>
    <property type="evidence" value="ECO:0007669"/>
    <property type="project" value="InterPro"/>
</dbReference>
<evidence type="ECO:0000256" key="2">
    <source>
        <dbReference type="ARBA" id="ARBA00023239"/>
    </source>
</evidence>
<dbReference type="RefSeq" id="WP_020931177.1">
    <property type="nucleotide sequence ID" value="NZ_BHXC01000006.1"/>
</dbReference>
<comment type="function">
    <text evidence="1 9">Catalyzes the reaction of cyanate with bicarbonate to produce ammonia and carbon dioxide.</text>
</comment>
<protein>
    <recommendedName>
        <fullName evidence="6 9">Cyanate hydratase</fullName>
        <shortName evidence="9">Cyanase</shortName>
        <ecNumber evidence="5 9">4.2.1.104</ecNumber>
    </recommendedName>
    <alternativeName>
        <fullName evidence="8 9">Cyanate hydrolase</fullName>
    </alternativeName>
    <alternativeName>
        <fullName evidence="7 9">Cyanate lyase</fullName>
    </alternativeName>
</protein>
<dbReference type="Gene3D" id="3.30.1160.10">
    <property type="entry name" value="Cyanate lyase, C-terminal domain"/>
    <property type="match status" value="1"/>
</dbReference>
<dbReference type="AlphaFoldDB" id="A0A059VZM0"/>
<dbReference type="SMART" id="SM01116">
    <property type="entry name" value="Cyanate_lyase"/>
    <property type="match status" value="1"/>
</dbReference>
<dbReference type="CDD" id="cd00559">
    <property type="entry name" value="Cyanase_C"/>
    <property type="match status" value="1"/>
</dbReference>
<evidence type="ECO:0000256" key="8">
    <source>
        <dbReference type="ARBA" id="ARBA00080713"/>
    </source>
</evidence>
<evidence type="ECO:0000313" key="11">
    <source>
        <dbReference type="Proteomes" id="UP000288351"/>
    </source>
</evidence>
<keyword evidence="2 9" id="KW-0456">Lyase</keyword>
<dbReference type="EMBL" id="BHXC01000006">
    <property type="protein sequence ID" value="GCB88663.1"/>
    <property type="molecule type" value="Genomic_DNA"/>
</dbReference>
<accession>A0A059VZM0</accession>
<dbReference type="PANTHER" id="PTHR34186">
    <property type="entry name" value="CYANATE HYDRATASE"/>
    <property type="match status" value="1"/>
</dbReference>
<comment type="caution">
    <text evidence="10">The sequence shown here is derived from an EMBL/GenBank/DDBJ whole genome shotgun (WGS) entry which is preliminary data.</text>
</comment>
<dbReference type="InterPro" id="IPR048564">
    <property type="entry name" value="CYNS_N"/>
</dbReference>
<dbReference type="FunFam" id="3.30.1160.10:FF:000001">
    <property type="entry name" value="Cyanate hydratase"/>
    <property type="match status" value="1"/>
</dbReference>
<name>A0A059VZM0_STRNR</name>
<dbReference type="InterPro" id="IPR003712">
    <property type="entry name" value="Cyanate_lyase_C"/>
</dbReference>
<dbReference type="NCBIfam" id="TIGR00673">
    <property type="entry name" value="cynS"/>
    <property type="match status" value="1"/>
</dbReference>
<dbReference type="EC" id="4.2.1.104" evidence="5 9"/>
<comment type="catalytic activity">
    <reaction evidence="3 9">
        <text>cyanate + hydrogencarbonate + 3 H(+) = NH4(+) + 2 CO2</text>
        <dbReference type="Rhea" id="RHEA:11120"/>
        <dbReference type="ChEBI" id="CHEBI:15378"/>
        <dbReference type="ChEBI" id="CHEBI:16526"/>
        <dbReference type="ChEBI" id="CHEBI:17544"/>
        <dbReference type="ChEBI" id="CHEBI:28938"/>
        <dbReference type="ChEBI" id="CHEBI:29195"/>
        <dbReference type="EC" id="4.2.1.104"/>
    </reaction>
</comment>
<evidence type="ECO:0000256" key="3">
    <source>
        <dbReference type="ARBA" id="ARBA00052567"/>
    </source>
</evidence>
<feature type="active site" evidence="9">
    <location>
        <position position="130"/>
    </location>
</feature>
<feature type="active site" evidence="9">
    <location>
        <position position="104"/>
    </location>
</feature>
<dbReference type="SUPFAM" id="SSF47413">
    <property type="entry name" value="lambda repressor-like DNA-binding domains"/>
    <property type="match status" value="1"/>
</dbReference>
<comment type="similarity">
    <text evidence="4 9">Belongs to the cyanase family.</text>
</comment>
<dbReference type="SUPFAM" id="SSF55234">
    <property type="entry name" value="Cyanase C-terminal domain"/>
    <property type="match status" value="1"/>
</dbReference>
<dbReference type="InterPro" id="IPR036581">
    <property type="entry name" value="Cyanate_lyase_C_sf"/>
</dbReference>
<dbReference type="NCBIfam" id="NF002773">
    <property type="entry name" value="PRK02866.1"/>
    <property type="match status" value="1"/>
</dbReference>
<dbReference type="Proteomes" id="UP000288351">
    <property type="component" value="Unassembled WGS sequence"/>
</dbReference>
<evidence type="ECO:0000256" key="6">
    <source>
        <dbReference type="ARBA" id="ARBA00074685"/>
    </source>
</evidence>
<evidence type="ECO:0000256" key="9">
    <source>
        <dbReference type="HAMAP-Rule" id="MF_00535"/>
    </source>
</evidence>
<organism evidence="10 11">
    <name type="scientific">Streptomyces noursei</name>
    <name type="common">Streptomyces albulus</name>
    <dbReference type="NCBI Taxonomy" id="1971"/>
    <lineage>
        <taxon>Bacteria</taxon>
        <taxon>Bacillati</taxon>
        <taxon>Actinomycetota</taxon>
        <taxon>Actinomycetes</taxon>
        <taxon>Kitasatosporales</taxon>
        <taxon>Streptomycetaceae</taxon>
        <taxon>Streptomyces</taxon>
    </lineage>
</organism>
<evidence type="ECO:0000256" key="4">
    <source>
        <dbReference type="ARBA" id="ARBA00061454"/>
    </source>
</evidence>
<dbReference type="PRINTS" id="PR01693">
    <property type="entry name" value="CYANASE"/>
</dbReference>
<dbReference type="InterPro" id="IPR008076">
    <property type="entry name" value="Cyanase"/>
</dbReference>
<dbReference type="Gene3D" id="1.10.260.40">
    <property type="entry name" value="lambda repressor-like DNA-binding domains"/>
    <property type="match status" value="1"/>
</dbReference>